<name>A0A8S4S9A3_9NEOP</name>
<evidence type="ECO:0000313" key="3">
    <source>
        <dbReference type="Proteomes" id="UP000838756"/>
    </source>
</evidence>
<evidence type="ECO:0000313" key="2">
    <source>
        <dbReference type="EMBL" id="CAH2257641.1"/>
    </source>
</evidence>
<protein>
    <submittedName>
        <fullName evidence="2">Jg20519 protein</fullName>
    </submittedName>
</protein>
<dbReference type="OrthoDB" id="7477935at2759"/>
<keyword evidence="3" id="KW-1185">Reference proteome</keyword>
<accession>A0A8S4S9A3</accession>
<sequence>MLQVINDETKTDGPLDDIQQEREIQKLINYIEARPFKFTVLGIIPMDATLPIILLNKNITEYSSEGAVVLSSIIVIFAPAVAAGSLMTEVNKIKICFYNKLLKTEDPQQERAIQKLINYIEARPFKFTVLGIIPMDATLPLIVLNINTQTLKNFHLQHTNIFQLWESKPRPLTQKAGSLQTVPIGRQDL</sequence>
<keyword evidence="1" id="KW-1133">Transmembrane helix</keyword>
<dbReference type="Proteomes" id="UP000838756">
    <property type="component" value="Unassembled WGS sequence"/>
</dbReference>
<evidence type="ECO:0000256" key="1">
    <source>
        <dbReference type="SAM" id="Phobius"/>
    </source>
</evidence>
<keyword evidence="1" id="KW-0472">Membrane</keyword>
<feature type="transmembrane region" description="Helical" evidence="1">
    <location>
        <begin position="67"/>
        <end position="87"/>
    </location>
</feature>
<organism evidence="2 3">
    <name type="scientific">Pararge aegeria aegeria</name>
    <dbReference type="NCBI Taxonomy" id="348720"/>
    <lineage>
        <taxon>Eukaryota</taxon>
        <taxon>Metazoa</taxon>
        <taxon>Ecdysozoa</taxon>
        <taxon>Arthropoda</taxon>
        <taxon>Hexapoda</taxon>
        <taxon>Insecta</taxon>
        <taxon>Pterygota</taxon>
        <taxon>Neoptera</taxon>
        <taxon>Endopterygota</taxon>
        <taxon>Lepidoptera</taxon>
        <taxon>Glossata</taxon>
        <taxon>Ditrysia</taxon>
        <taxon>Papilionoidea</taxon>
        <taxon>Nymphalidae</taxon>
        <taxon>Satyrinae</taxon>
        <taxon>Satyrini</taxon>
        <taxon>Parargina</taxon>
        <taxon>Pararge</taxon>
    </lineage>
</organism>
<dbReference type="EMBL" id="CAKXAJ010026123">
    <property type="protein sequence ID" value="CAH2257641.1"/>
    <property type="molecule type" value="Genomic_DNA"/>
</dbReference>
<gene>
    <name evidence="2" type="primary">jg20519</name>
    <name evidence="2" type="ORF">PAEG_LOCUS23183</name>
</gene>
<proteinExistence type="predicted"/>
<dbReference type="AlphaFoldDB" id="A0A8S4S9A3"/>
<reference evidence="2" key="1">
    <citation type="submission" date="2022-03" db="EMBL/GenBank/DDBJ databases">
        <authorList>
            <person name="Lindestad O."/>
        </authorList>
    </citation>
    <scope>NUCLEOTIDE SEQUENCE</scope>
</reference>
<comment type="caution">
    <text evidence="2">The sequence shown here is derived from an EMBL/GenBank/DDBJ whole genome shotgun (WGS) entry which is preliminary data.</text>
</comment>
<keyword evidence="1" id="KW-0812">Transmembrane</keyword>